<evidence type="ECO:0000313" key="1">
    <source>
        <dbReference type="EMBL" id="QRF53553.1"/>
    </source>
</evidence>
<keyword evidence="2" id="KW-1185">Reference proteome</keyword>
<evidence type="ECO:0008006" key="3">
    <source>
        <dbReference type="Google" id="ProtNLM"/>
    </source>
</evidence>
<dbReference type="EMBL" id="CP032405">
    <property type="protein sequence ID" value="QRF53553.1"/>
    <property type="molecule type" value="Genomic_DNA"/>
</dbReference>
<gene>
    <name evidence="1" type="ORF">D4A92_19910</name>
</gene>
<accession>A0ABX7F1Z7</accession>
<evidence type="ECO:0000313" key="2">
    <source>
        <dbReference type="Proteomes" id="UP000596351"/>
    </source>
</evidence>
<organism evidence="1 2">
    <name type="scientific">Rhizobium rosettiformans</name>
    <dbReference type="NCBI Taxonomy" id="1368430"/>
    <lineage>
        <taxon>Bacteria</taxon>
        <taxon>Pseudomonadati</taxon>
        <taxon>Pseudomonadota</taxon>
        <taxon>Alphaproteobacteria</taxon>
        <taxon>Hyphomicrobiales</taxon>
        <taxon>Rhizobiaceae</taxon>
        <taxon>Rhizobium/Agrobacterium group</taxon>
        <taxon>Rhizobium</taxon>
    </lineage>
</organism>
<dbReference type="Proteomes" id="UP000596351">
    <property type="component" value="Chromosome"/>
</dbReference>
<protein>
    <recommendedName>
        <fullName evidence="3">XRE family transcriptional regulator</fullName>
    </recommendedName>
</protein>
<reference evidence="1 2" key="1">
    <citation type="submission" date="2018-09" db="EMBL/GenBank/DDBJ databases">
        <title>Rhizobium sp. MAE2-X.</title>
        <authorList>
            <person name="Lee Y."/>
            <person name="Jeon C.O."/>
        </authorList>
    </citation>
    <scope>NUCLEOTIDE SEQUENCE [LARGE SCALE GENOMIC DNA]</scope>
    <source>
        <strain evidence="1 2">MAE2-X</strain>
    </source>
</reference>
<dbReference type="RefSeq" id="WP_203016798.1">
    <property type="nucleotide sequence ID" value="NZ_CP032405.1"/>
</dbReference>
<proteinExistence type="predicted"/>
<sequence length="111" mass="12032">MRHGVSLSWLITGEGEPFDDPSQAPPPSTAIDPWAMARAWAVTERICKEIGRPATGSQIAEEASILYSALLTRIVDLRDRPMVEAALAVLAEEHKQRILNVVPGTGKRSAS</sequence>
<name>A0ABX7F1Z7_9HYPH</name>